<dbReference type="InterPro" id="IPR036388">
    <property type="entry name" value="WH-like_DNA-bd_sf"/>
</dbReference>
<dbReference type="PANTHER" id="PTHR30432:SF1">
    <property type="entry name" value="DNA-BINDING TRANSCRIPTIONAL DUAL REGULATOR MODE"/>
    <property type="match status" value="1"/>
</dbReference>
<keyword evidence="3" id="KW-1185">Reference proteome</keyword>
<organism evidence="2 3">
    <name type="scientific">Neobacillus vireti LMG 21834</name>
    <dbReference type="NCBI Taxonomy" id="1131730"/>
    <lineage>
        <taxon>Bacteria</taxon>
        <taxon>Bacillati</taxon>
        <taxon>Bacillota</taxon>
        <taxon>Bacilli</taxon>
        <taxon>Bacillales</taxon>
        <taxon>Bacillaceae</taxon>
        <taxon>Neobacillus</taxon>
    </lineage>
</organism>
<dbReference type="SUPFAM" id="SSF46785">
    <property type="entry name" value="Winged helix' DNA-binding domain"/>
    <property type="match status" value="1"/>
</dbReference>
<dbReference type="GO" id="GO:0003700">
    <property type="term" value="F:DNA-binding transcription factor activity"/>
    <property type="evidence" value="ECO:0007669"/>
    <property type="project" value="InterPro"/>
</dbReference>
<name>A0AB94ISA0_9BACI</name>
<dbReference type="EMBL" id="ALAN01000033">
    <property type="protein sequence ID" value="ETI69980.1"/>
    <property type="molecule type" value="Genomic_DNA"/>
</dbReference>
<proteinExistence type="predicted"/>
<dbReference type="InterPro" id="IPR051815">
    <property type="entry name" value="Molybdate_resp_trans_reg"/>
</dbReference>
<reference evidence="2 3" key="1">
    <citation type="journal article" date="2014" name="Environ. Microbiol.">
        <title>The nitrate-ammonifying and nosZ-carrying bacterium Bacillus vireti is a potent source and sink for nitric and nitrous oxide under high nitrate conditions.</title>
        <authorList>
            <person name="Mania D."/>
            <person name="Heylen K."/>
            <person name="van Spanning R.J."/>
            <person name="Frostegard A."/>
        </authorList>
    </citation>
    <scope>NUCLEOTIDE SEQUENCE [LARGE SCALE GENOMIC DNA]</scope>
    <source>
        <strain evidence="2 3">LMG 21834</strain>
    </source>
</reference>
<dbReference type="Pfam" id="PF00126">
    <property type="entry name" value="HTH_1"/>
    <property type="match status" value="1"/>
</dbReference>
<dbReference type="AlphaFoldDB" id="A0AB94ISA0"/>
<evidence type="ECO:0000313" key="3">
    <source>
        <dbReference type="Proteomes" id="UP000018877"/>
    </source>
</evidence>
<dbReference type="Proteomes" id="UP000018877">
    <property type="component" value="Unassembled WGS sequence"/>
</dbReference>
<dbReference type="InterPro" id="IPR000847">
    <property type="entry name" value="LysR_HTH_N"/>
</dbReference>
<evidence type="ECO:0000259" key="1">
    <source>
        <dbReference type="Pfam" id="PF00126"/>
    </source>
</evidence>
<feature type="domain" description="HTH lysR-type" evidence="1">
    <location>
        <begin position="27"/>
        <end position="88"/>
    </location>
</feature>
<gene>
    <name evidence="2" type="ORF">BAVI_04764</name>
</gene>
<comment type="caution">
    <text evidence="2">The sequence shown here is derived from an EMBL/GenBank/DDBJ whole genome shotgun (WGS) entry which is preliminary data.</text>
</comment>
<dbReference type="PANTHER" id="PTHR30432">
    <property type="entry name" value="TRANSCRIPTIONAL REGULATOR MODE"/>
    <property type="match status" value="1"/>
</dbReference>
<sequence length="129" mass="14883">MDKKQALKVKSKIWIEFQDEVVFGLGRIKLFEAIEKTGSMSQAAALLGMSYRAAWGKVTATEERLNLQLVERKQGNRRNGTRLTPAGRELLLRYIHFQKEAQEMVDQLFENHLGELLNHLNQRSALEEE</sequence>
<dbReference type="InterPro" id="IPR036390">
    <property type="entry name" value="WH_DNA-bd_sf"/>
</dbReference>
<accession>A0AB94ISA0</accession>
<dbReference type="Gene3D" id="1.10.10.10">
    <property type="entry name" value="Winged helix-like DNA-binding domain superfamily/Winged helix DNA-binding domain"/>
    <property type="match status" value="1"/>
</dbReference>
<protein>
    <submittedName>
        <fullName evidence="2">LysR family transcriptional regulator</fullName>
    </submittedName>
</protein>
<evidence type="ECO:0000313" key="2">
    <source>
        <dbReference type="EMBL" id="ETI69980.1"/>
    </source>
</evidence>
<dbReference type="RefSeq" id="WP_024027169.1">
    <property type="nucleotide sequence ID" value="NZ_ALAN01000033.1"/>
</dbReference>